<gene>
    <name evidence="2" type="ORF">HU739_010975</name>
</gene>
<sequence length="238" mass="26397">MFPRAPLLIALSLLALATQAQASCDIKAFDGKSLSRCKVWPSAQNQAIAVKSTYLADSDDEDVGVFDLDLALVNASDAKPIATYRKPGAYNSDAIRFDDLRIDTGRYRLASDVRAFGLRSKFTHRSRAMPYEKTDLALYIREGNELRPVLEGLVVYKNNGEFTGDCDGYVKQVRRTVEIGPASHHGLADLLVISNGTRVKNTRSGKECLSKTTHLKQTRVTLTYDGEQYTVPEDLRGY</sequence>
<keyword evidence="1" id="KW-0732">Signal</keyword>
<feature type="signal peptide" evidence="1">
    <location>
        <begin position="1"/>
        <end position="22"/>
    </location>
</feature>
<dbReference type="KEGG" id="phv:HU739_010975"/>
<keyword evidence="3" id="KW-1185">Reference proteome</keyword>
<feature type="chain" id="PRO_5038484221" evidence="1">
    <location>
        <begin position="23"/>
        <end position="238"/>
    </location>
</feature>
<dbReference type="EMBL" id="CP077091">
    <property type="protein sequence ID" value="QXI19486.1"/>
    <property type="molecule type" value="Genomic_DNA"/>
</dbReference>
<evidence type="ECO:0000256" key="1">
    <source>
        <dbReference type="SAM" id="SignalP"/>
    </source>
</evidence>
<reference evidence="2 3" key="2">
    <citation type="journal article" date="2021" name="Microorganisms">
        <title>The Ever-Expanding Pseudomonas Genus: Description of 43 New Species and Partition of the Pseudomonas putida Group.</title>
        <authorList>
            <person name="Girard L."/>
            <person name="Lood C."/>
            <person name="Hofte M."/>
            <person name="Vandamme P."/>
            <person name="Rokni-Zadeh H."/>
            <person name="van Noort V."/>
            <person name="Lavigne R."/>
            <person name="De Mot R."/>
        </authorList>
    </citation>
    <scope>NUCLEOTIDE SEQUENCE [LARGE SCALE GENOMIC DNA]</scope>
    <source>
        <strain evidence="2 3">SWRI65</strain>
    </source>
</reference>
<dbReference type="RefSeq" id="WP_186548954.1">
    <property type="nucleotide sequence ID" value="NZ_CP077091.1"/>
</dbReference>
<name>A0A9E6P4F1_9PSED</name>
<evidence type="ECO:0000313" key="2">
    <source>
        <dbReference type="EMBL" id="QXI19486.1"/>
    </source>
</evidence>
<protein>
    <submittedName>
        <fullName evidence="2">Uncharacterized protein</fullName>
    </submittedName>
</protein>
<reference evidence="2 3" key="1">
    <citation type="journal article" date="2020" name="Microorganisms">
        <title>Reliable Identification of Environmental Pseudomonas Isolates Using the rpoD Gene.</title>
        <authorList>
            <consortium name="The Broad Institute Genome Sequencing Platform"/>
            <person name="Girard L."/>
            <person name="Lood C."/>
            <person name="Rokni-Zadeh H."/>
            <person name="van Noort V."/>
            <person name="Lavigne R."/>
            <person name="De Mot R."/>
        </authorList>
    </citation>
    <scope>NUCLEOTIDE SEQUENCE [LARGE SCALE GENOMIC DNA]</scope>
    <source>
        <strain evidence="2 3">SWRI65</strain>
    </source>
</reference>
<dbReference type="Proteomes" id="UP000631521">
    <property type="component" value="Chromosome"/>
</dbReference>
<accession>A0A9E6P4F1</accession>
<evidence type="ECO:0000313" key="3">
    <source>
        <dbReference type="Proteomes" id="UP000631521"/>
    </source>
</evidence>
<organism evidence="2 3">
    <name type="scientific">Pseudomonas hamedanensis</name>
    <dbReference type="NCBI Taxonomy" id="2745504"/>
    <lineage>
        <taxon>Bacteria</taxon>
        <taxon>Pseudomonadati</taxon>
        <taxon>Pseudomonadota</taxon>
        <taxon>Gammaproteobacteria</taxon>
        <taxon>Pseudomonadales</taxon>
        <taxon>Pseudomonadaceae</taxon>
        <taxon>Pseudomonas</taxon>
    </lineage>
</organism>
<dbReference type="AlphaFoldDB" id="A0A9E6P4F1"/>
<proteinExistence type="predicted"/>